<feature type="compositionally biased region" description="Polar residues" evidence="1">
    <location>
        <begin position="261"/>
        <end position="280"/>
    </location>
</feature>
<feature type="compositionally biased region" description="Polar residues" evidence="1">
    <location>
        <begin position="357"/>
        <end position="366"/>
    </location>
</feature>
<accession>A0AAD5WTX8</accession>
<keyword evidence="3" id="KW-1185">Reference proteome</keyword>
<proteinExistence type="predicted"/>
<evidence type="ECO:0000256" key="1">
    <source>
        <dbReference type="SAM" id="MobiDB-lite"/>
    </source>
</evidence>
<reference evidence="2" key="1">
    <citation type="submission" date="2022-07" db="EMBL/GenBank/DDBJ databases">
        <title>Draft genome sequence of Zalerion maritima ATCC 34329, a (micro)plastics degrading marine fungus.</title>
        <authorList>
            <person name="Paco A."/>
            <person name="Goncalves M.F.M."/>
            <person name="Rocha-Santos T.A.P."/>
            <person name="Alves A."/>
        </authorList>
    </citation>
    <scope>NUCLEOTIDE SEQUENCE</scope>
    <source>
        <strain evidence="2">ATCC 34329</strain>
    </source>
</reference>
<feature type="compositionally biased region" description="Acidic residues" evidence="1">
    <location>
        <begin position="529"/>
        <end position="539"/>
    </location>
</feature>
<evidence type="ECO:0000313" key="2">
    <source>
        <dbReference type="EMBL" id="KAJ2905025.1"/>
    </source>
</evidence>
<protein>
    <submittedName>
        <fullName evidence="2">Uncharacterized protein</fullName>
    </submittedName>
</protein>
<feature type="region of interest" description="Disordered" evidence="1">
    <location>
        <begin position="356"/>
        <end position="377"/>
    </location>
</feature>
<feature type="compositionally biased region" description="Basic and acidic residues" evidence="1">
    <location>
        <begin position="509"/>
        <end position="518"/>
    </location>
</feature>
<dbReference type="EMBL" id="JAKWBI020000040">
    <property type="protein sequence ID" value="KAJ2905025.1"/>
    <property type="molecule type" value="Genomic_DNA"/>
</dbReference>
<dbReference type="Proteomes" id="UP001201980">
    <property type="component" value="Unassembled WGS sequence"/>
</dbReference>
<feature type="compositionally biased region" description="Basic and acidic residues" evidence="1">
    <location>
        <begin position="15"/>
        <end position="25"/>
    </location>
</feature>
<feature type="region of interest" description="Disordered" evidence="1">
    <location>
        <begin position="165"/>
        <end position="215"/>
    </location>
</feature>
<feature type="region of interest" description="Disordered" evidence="1">
    <location>
        <begin position="252"/>
        <end position="280"/>
    </location>
</feature>
<feature type="region of interest" description="Disordered" evidence="1">
    <location>
        <begin position="505"/>
        <end position="539"/>
    </location>
</feature>
<evidence type="ECO:0000313" key="3">
    <source>
        <dbReference type="Proteomes" id="UP001201980"/>
    </source>
</evidence>
<sequence length="539" mass="58561">MSSYVNPLAQAAASRPERPPDEHLNTESQAEAAATINEGESKTSLAEAEYQALDEATTTIPSDPETNTNTGENPEASSNSPGSGDHDITSDIIQPQLLYSNSSAPLPPSRSVTSPALISSSEAVIMVFEDAAPVTRSTSAQPYAPVLDTKESHSFHRSLPIRLAAKHDNEQTHNPQDRTAPGDDDSNLDSVNNNTAAISSENNQESTTRKCTRSESSSSILNSDFELFMNPHTHPQFAMKMYKWNNPEMRDVTYSRHPSHTLPQPGSSHQSRPGQEGSVGSTVAIDARIARTIAGSGNRIARAISPRSFARNSSTASPAGAAGTSYLRQLKQQELNARVLAGEQRRLRRHINRKVQRQFSQPVTNQDAKRNKNLPEPVPEGVVAYRRSRTRFSGERNINGEHGREYGNGSGNTGNLSWWGDSSGIPKEHWEAARRGRNFTAPSFATPVGGLSRSMGGWAATSTPSTATNIGAGAGADDSRGTFLSLKDFRPVDPLPLALIKTKKVQHNCKGDEREMYVGKKTKARGQRDDEDEAENKNR</sequence>
<organism evidence="2 3">
    <name type="scientific">Zalerion maritima</name>
    <dbReference type="NCBI Taxonomy" id="339359"/>
    <lineage>
        <taxon>Eukaryota</taxon>
        <taxon>Fungi</taxon>
        <taxon>Dikarya</taxon>
        <taxon>Ascomycota</taxon>
        <taxon>Pezizomycotina</taxon>
        <taxon>Sordariomycetes</taxon>
        <taxon>Lulworthiomycetidae</taxon>
        <taxon>Lulworthiales</taxon>
        <taxon>Lulworthiaceae</taxon>
        <taxon>Zalerion</taxon>
    </lineage>
</organism>
<dbReference type="AlphaFoldDB" id="A0AAD5WTX8"/>
<feature type="compositionally biased region" description="Polar residues" evidence="1">
    <location>
        <begin position="195"/>
        <end position="206"/>
    </location>
</feature>
<feature type="compositionally biased region" description="Polar residues" evidence="1">
    <location>
        <begin position="91"/>
        <end position="114"/>
    </location>
</feature>
<feature type="region of interest" description="Disordered" evidence="1">
    <location>
        <begin position="1"/>
        <end position="114"/>
    </location>
</feature>
<feature type="compositionally biased region" description="Polar residues" evidence="1">
    <location>
        <begin position="56"/>
        <end position="82"/>
    </location>
</feature>
<name>A0AAD5WTX8_9PEZI</name>
<comment type="caution">
    <text evidence="2">The sequence shown here is derived from an EMBL/GenBank/DDBJ whole genome shotgun (WGS) entry which is preliminary data.</text>
</comment>
<gene>
    <name evidence="2" type="ORF">MKZ38_006681</name>
</gene>